<dbReference type="Proteomes" id="UP000054516">
    <property type="component" value="Unassembled WGS sequence"/>
</dbReference>
<reference evidence="2" key="1">
    <citation type="submission" date="2016-03" db="EMBL/GenBank/DDBJ databases">
        <title>Draft genome sequence of Rosellinia necatrix.</title>
        <authorList>
            <person name="Kanematsu S."/>
        </authorList>
    </citation>
    <scope>NUCLEOTIDE SEQUENCE [LARGE SCALE GENOMIC DNA]</scope>
    <source>
        <strain evidence="2">W97</strain>
    </source>
</reference>
<dbReference type="PANTHER" id="PTHR35186:SF4">
    <property type="entry name" value="PRION-INHIBITION AND PROPAGATION HELO DOMAIN-CONTAINING PROTEIN"/>
    <property type="match status" value="1"/>
</dbReference>
<protein>
    <recommendedName>
        <fullName evidence="1">DUF7580 domain-containing protein</fullName>
    </recommendedName>
</protein>
<dbReference type="OMA" id="LCASIQQ"/>
<evidence type="ECO:0000259" key="1">
    <source>
        <dbReference type="Pfam" id="PF24476"/>
    </source>
</evidence>
<name>A0A1W2TN56_ROSNE</name>
<dbReference type="Pfam" id="PF24476">
    <property type="entry name" value="DUF7580"/>
    <property type="match status" value="1"/>
</dbReference>
<dbReference type="InterPro" id="IPR056002">
    <property type="entry name" value="DUF7580"/>
</dbReference>
<organism evidence="2">
    <name type="scientific">Rosellinia necatrix</name>
    <name type="common">White root-rot fungus</name>
    <dbReference type="NCBI Taxonomy" id="77044"/>
    <lineage>
        <taxon>Eukaryota</taxon>
        <taxon>Fungi</taxon>
        <taxon>Dikarya</taxon>
        <taxon>Ascomycota</taxon>
        <taxon>Pezizomycotina</taxon>
        <taxon>Sordariomycetes</taxon>
        <taxon>Xylariomycetidae</taxon>
        <taxon>Xylariales</taxon>
        <taxon>Xylariaceae</taxon>
        <taxon>Rosellinia</taxon>
    </lineage>
</organism>
<evidence type="ECO:0000313" key="2">
    <source>
        <dbReference type="EMBL" id="GAP89785.1"/>
    </source>
</evidence>
<dbReference type="OrthoDB" id="3565018at2759"/>
<dbReference type="AlphaFoldDB" id="A0A1W2TN56"/>
<sequence>MSGFEIAGVVFGAIPLVISALEHYKTGQSTLAALIKYQGQLDKLLYQLKVQQTAFYFDILQLLRSADIEEVENRTDISPDDCLSILQKDKTGIKLQKYLGIHYSTFLDTLRRYEQCLKKISKKLRHVRRLPGASKDDLAALLVANPTVDGRFEFQERISFSIERGALNALVVELGEDRLNLKTIIKGMKTEKEHCARSPSNDSKRLSRVLAQVSASAKALYIAMCQSCACACQNNHRVFLELRNPIPQSRPTRTKAPLQANLIIFNLVFQMETHFREAYVEASPHDVLDSIPIRNTSRHVSFQEYKSRVPSITLFEENQPAEVSTKVLGICDLVSQSQTRDYMLSLKLKGQALDFIQKPHQIQRELSTPTTLEAVLRQGATDKKFQMTPKQRSLLALDIASSVIQLRKTYWSDPAVNSKVVKCILGANGKNARVFTIAFIEKVTEISRADSPGSEPKVALLELAILLLEIWHHETLEMWASAAGFGETGTTRERMAAATEWLEATAEEFPLRYLEAVEQSLSLCVQRSRQWDDYEFLRLYCENVIIPLQISCEAW</sequence>
<evidence type="ECO:0000313" key="3">
    <source>
        <dbReference type="Proteomes" id="UP000054516"/>
    </source>
</evidence>
<accession>A0A1W2TN56</accession>
<dbReference type="PANTHER" id="PTHR35186">
    <property type="entry name" value="ANK_REP_REGION DOMAIN-CONTAINING PROTEIN"/>
    <property type="match status" value="1"/>
</dbReference>
<dbReference type="EMBL" id="DF977481">
    <property type="protein sequence ID" value="GAP89785.1"/>
    <property type="molecule type" value="Genomic_DNA"/>
</dbReference>
<proteinExistence type="predicted"/>
<dbReference type="STRING" id="77044.A0A1W2TN56"/>
<feature type="domain" description="DUF7580" evidence="1">
    <location>
        <begin position="211"/>
        <end position="548"/>
    </location>
</feature>
<gene>
    <name evidence="2" type="ORF">SAMD00023353_3600880</name>
</gene>
<keyword evidence="3" id="KW-1185">Reference proteome</keyword>